<gene>
    <name evidence="1" type="ORF">CH365_04650</name>
</gene>
<evidence type="ECO:0000313" key="1">
    <source>
        <dbReference type="EMBL" id="PJZ78594.1"/>
    </source>
</evidence>
<protein>
    <submittedName>
        <fullName evidence="1">Uncharacterized protein</fullName>
    </submittedName>
</protein>
<reference evidence="1 2" key="1">
    <citation type="submission" date="2017-07" db="EMBL/GenBank/DDBJ databases">
        <title>Leptospira spp. isolated from tropical soils.</title>
        <authorList>
            <person name="Thibeaux R."/>
            <person name="Iraola G."/>
            <person name="Ferres I."/>
            <person name="Bierque E."/>
            <person name="Girault D."/>
            <person name="Soupe-Gilbert M.-E."/>
            <person name="Picardeau M."/>
            <person name="Goarant C."/>
        </authorList>
    </citation>
    <scope>NUCLEOTIDE SEQUENCE [LARGE SCALE GENOMIC DNA]</scope>
    <source>
        <strain evidence="1 2">ES4-C-A1</strain>
    </source>
</reference>
<dbReference type="AlphaFoldDB" id="A0A2N0A2Q3"/>
<evidence type="ECO:0000313" key="2">
    <source>
        <dbReference type="Proteomes" id="UP000231843"/>
    </source>
</evidence>
<comment type="caution">
    <text evidence="1">The sequence shown here is derived from an EMBL/GenBank/DDBJ whole genome shotgun (WGS) entry which is preliminary data.</text>
</comment>
<dbReference type="Proteomes" id="UP000231843">
    <property type="component" value="Unassembled WGS sequence"/>
</dbReference>
<dbReference type="RefSeq" id="WP_100767423.1">
    <property type="nucleotide sequence ID" value="NZ_NPEA01000002.1"/>
</dbReference>
<dbReference type="OrthoDB" id="324990at2"/>
<sequence>MFLTLFQPTRNKSFALVKYLFRLVRKDIRPILILPKGSLGLEDGLSFGRMISKISNHHSSAVLGLAENFSQAVHFCKEIRSGTLGGHAGRELPIFVDITRLTLGPESEDLEEAILGLGENWSRIFPLTCFIEIGRDSSRLEEASGRTSLFRISSLVMERKGKDWRSLKSEKKDEDSYGDWTYELISDLLPDRGA</sequence>
<keyword evidence="2" id="KW-1185">Reference proteome</keyword>
<name>A0A2N0A2Q3_9LEPT</name>
<dbReference type="EMBL" id="NPEA01000002">
    <property type="protein sequence ID" value="PJZ78594.1"/>
    <property type="molecule type" value="Genomic_DNA"/>
</dbReference>
<accession>A0A2N0A2Q3</accession>
<organism evidence="1 2">
    <name type="scientific">Leptospira neocaledonica</name>
    <dbReference type="NCBI Taxonomy" id="2023192"/>
    <lineage>
        <taxon>Bacteria</taxon>
        <taxon>Pseudomonadati</taxon>
        <taxon>Spirochaetota</taxon>
        <taxon>Spirochaetia</taxon>
        <taxon>Leptospirales</taxon>
        <taxon>Leptospiraceae</taxon>
        <taxon>Leptospira</taxon>
    </lineage>
</organism>
<proteinExistence type="predicted"/>